<evidence type="ECO:0000313" key="3">
    <source>
        <dbReference type="WBParaSite" id="Gr19_v10_g16853.t1"/>
    </source>
</evidence>
<keyword evidence="1" id="KW-0472">Membrane</keyword>
<proteinExistence type="predicted"/>
<dbReference type="AlphaFoldDB" id="A0A914HGX5"/>
<accession>A0A914HGX5</accession>
<keyword evidence="2" id="KW-1185">Reference proteome</keyword>
<dbReference type="Proteomes" id="UP000887572">
    <property type="component" value="Unplaced"/>
</dbReference>
<name>A0A914HGX5_GLORO</name>
<feature type="transmembrane region" description="Helical" evidence="1">
    <location>
        <begin position="57"/>
        <end position="76"/>
    </location>
</feature>
<evidence type="ECO:0000256" key="1">
    <source>
        <dbReference type="SAM" id="Phobius"/>
    </source>
</evidence>
<sequence>MSDNSSEEEQQQQQQMEEIPICADVWYGVFAFLSPFEVGLKMALISDRLDVLPQLKLLFANVFVKFLLFIWCPDVARKVQKRALREKDRASSVQSLCLSNGKRLEYLCN</sequence>
<reference evidence="3" key="1">
    <citation type="submission" date="2022-11" db="UniProtKB">
        <authorList>
            <consortium name="WormBaseParasite"/>
        </authorList>
    </citation>
    <scope>IDENTIFICATION</scope>
</reference>
<dbReference type="WBParaSite" id="Gr19_v10_g16853.t1">
    <property type="protein sequence ID" value="Gr19_v10_g16853.t1"/>
    <property type="gene ID" value="Gr19_v10_g16853"/>
</dbReference>
<organism evidence="2 3">
    <name type="scientific">Globodera rostochiensis</name>
    <name type="common">Golden nematode worm</name>
    <name type="synonym">Heterodera rostochiensis</name>
    <dbReference type="NCBI Taxonomy" id="31243"/>
    <lineage>
        <taxon>Eukaryota</taxon>
        <taxon>Metazoa</taxon>
        <taxon>Ecdysozoa</taxon>
        <taxon>Nematoda</taxon>
        <taxon>Chromadorea</taxon>
        <taxon>Rhabditida</taxon>
        <taxon>Tylenchina</taxon>
        <taxon>Tylenchomorpha</taxon>
        <taxon>Tylenchoidea</taxon>
        <taxon>Heteroderidae</taxon>
        <taxon>Heteroderinae</taxon>
        <taxon>Globodera</taxon>
    </lineage>
</organism>
<protein>
    <submittedName>
        <fullName evidence="3">Uncharacterized protein</fullName>
    </submittedName>
</protein>
<keyword evidence="1" id="KW-1133">Transmembrane helix</keyword>
<keyword evidence="1" id="KW-0812">Transmembrane</keyword>
<evidence type="ECO:0000313" key="2">
    <source>
        <dbReference type="Proteomes" id="UP000887572"/>
    </source>
</evidence>